<sequence>MKATSQTNTPKYSPQIRFWHWANTLVISGSLLTVLVNATLFDGGSSGSFIQKELANAGASVSQQQARSVAHGLEDQVWDVHIYFGYALAALFLYRIVVEIASKKDYSFIQNFTRTLKRYLSNQALKRQARYELGIKSLYLLFYVLLLVMVSTGLTIAFKAELGLAKSFSHSLKEIHGFCMYPILGFIALHIGGVYLAENKDKKGIVSDMINGGQLKN</sequence>
<feature type="transmembrane region" description="Helical" evidence="6">
    <location>
        <begin position="137"/>
        <end position="158"/>
    </location>
</feature>
<organism evidence="8 9">
    <name type="scientific">Pedobacter albus</name>
    <dbReference type="NCBI Taxonomy" id="3113905"/>
    <lineage>
        <taxon>Bacteria</taxon>
        <taxon>Pseudomonadati</taxon>
        <taxon>Bacteroidota</taxon>
        <taxon>Sphingobacteriia</taxon>
        <taxon>Sphingobacteriales</taxon>
        <taxon>Sphingobacteriaceae</taxon>
        <taxon>Pedobacter</taxon>
    </lineage>
</organism>
<comment type="caution">
    <text evidence="8">The sequence shown here is derived from an EMBL/GenBank/DDBJ whole genome shotgun (WGS) entry which is preliminary data.</text>
</comment>
<keyword evidence="4 6" id="KW-1133">Transmembrane helix</keyword>
<evidence type="ECO:0000256" key="5">
    <source>
        <dbReference type="ARBA" id="ARBA00023136"/>
    </source>
</evidence>
<keyword evidence="2" id="KW-1003">Cell membrane</keyword>
<evidence type="ECO:0000313" key="9">
    <source>
        <dbReference type="Proteomes" id="UP001336835"/>
    </source>
</evidence>
<keyword evidence="9" id="KW-1185">Reference proteome</keyword>
<dbReference type="RefSeq" id="WP_330106925.1">
    <property type="nucleotide sequence ID" value="NZ_JAZDQT010000001.1"/>
</dbReference>
<feature type="domain" description="Cytochrome b561 bacterial/Ni-hydrogenase" evidence="7">
    <location>
        <begin position="12"/>
        <end position="212"/>
    </location>
</feature>
<evidence type="ECO:0000256" key="6">
    <source>
        <dbReference type="SAM" id="Phobius"/>
    </source>
</evidence>
<dbReference type="SUPFAM" id="SSF81342">
    <property type="entry name" value="Transmembrane di-heme cytochromes"/>
    <property type="match status" value="1"/>
</dbReference>
<protein>
    <submittedName>
        <fullName evidence="8">Cytochrome b/b6 domain-containing protein</fullName>
    </submittedName>
</protein>
<dbReference type="EMBL" id="JAZDQT010000001">
    <property type="protein sequence ID" value="MEE1944557.1"/>
    <property type="molecule type" value="Genomic_DNA"/>
</dbReference>
<feature type="transmembrane region" description="Helical" evidence="6">
    <location>
        <begin position="178"/>
        <end position="197"/>
    </location>
</feature>
<dbReference type="Pfam" id="PF01292">
    <property type="entry name" value="Ni_hydr_CYTB"/>
    <property type="match status" value="1"/>
</dbReference>
<dbReference type="Gene3D" id="1.20.950.20">
    <property type="entry name" value="Transmembrane di-heme cytochromes, Chain C"/>
    <property type="match status" value="1"/>
</dbReference>
<dbReference type="PANTHER" id="PTHR30485">
    <property type="entry name" value="NI/FE-HYDROGENASE 1 B-TYPE CYTOCHROME SUBUNIT"/>
    <property type="match status" value="1"/>
</dbReference>
<comment type="subcellular location">
    <subcellularLocation>
        <location evidence="1">Cell membrane</location>
        <topology evidence="1">Multi-pass membrane protein</topology>
    </subcellularLocation>
</comment>
<evidence type="ECO:0000256" key="4">
    <source>
        <dbReference type="ARBA" id="ARBA00022989"/>
    </source>
</evidence>
<keyword evidence="5 6" id="KW-0472">Membrane</keyword>
<dbReference type="InterPro" id="IPR016174">
    <property type="entry name" value="Di-haem_cyt_TM"/>
</dbReference>
<name>A0ABU7I5A7_9SPHI</name>
<evidence type="ECO:0000256" key="1">
    <source>
        <dbReference type="ARBA" id="ARBA00004651"/>
    </source>
</evidence>
<keyword evidence="3 6" id="KW-0812">Transmembrane</keyword>
<reference evidence="8 9" key="1">
    <citation type="submission" date="2024-01" db="EMBL/GenBank/DDBJ databases">
        <title>Pedobacter sp. nov., isolated from fresh soil.</title>
        <authorList>
            <person name="Le N.T.T."/>
        </authorList>
    </citation>
    <scope>NUCLEOTIDE SEQUENCE [LARGE SCALE GENOMIC DNA]</scope>
    <source>
        <strain evidence="8 9">KR3-3</strain>
    </source>
</reference>
<dbReference type="InterPro" id="IPR011577">
    <property type="entry name" value="Cyt_b561_bac/Ni-Hgenase"/>
</dbReference>
<accession>A0ABU7I5A7</accession>
<proteinExistence type="predicted"/>
<dbReference type="Proteomes" id="UP001336835">
    <property type="component" value="Unassembled WGS sequence"/>
</dbReference>
<dbReference type="PANTHER" id="PTHR30485:SF0">
    <property type="entry name" value="NI_FE-HYDROGENASE 1 B-TYPE CYTOCHROME SUBUNIT-RELATED"/>
    <property type="match status" value="1"/>
</dbReference>
<feature type="transmembrane region" description="Helical" evidence="6">
    <location>
        <begin position="21"/>
        <end position="41"/>
    </location>
</feature>
<feature type="transmembrane region" description="Helical" evidence="6">
    <location>
        <begin position="80"/>
        <end position="98"/>
    </location>
</feature>
<dbReference type="InterPro" id="IPR051542">
    <property type="entry name" value="Hydrogenase_cytochrome"/>
</dbReference>
<evidence type="ECO:0000256" key="2">
    <source>
        <dbReference type="ARBA" id="ARBA00022475"/>
    </source>
</evidence>
<evidence type="ECO:0000259" key="7">
    <source>
        <dbReference type="Pfam" id="PF01292"/>
    </source>
</evidence>
<evidence type="ECO:0000256" key="3">
    <source>
        <dbReference type="ARBA" id="ARBA00022692"/>
    </source>
</evidence>
<gene>
    <name evidence="8" type="ORF">VRU48_05520</name>
</gene>
<evidence type="ECO:0000313" key="8">
    <source>
        <dbReference type="EMBL" id="MEE1944557.1"/>
    </source>
</evidence>